<comment type="caution">
    <text evidence="1">The sequence shown here is derived from an EMBL/GenBank/DDBJ whole genome shotgun (WGS) entry which is preliminary data.</text>
</comment>
<reference evidence="1 2" key="1">
    <citation type="submission" date="2015-01" db="EMBL/GenBank/DDBJ databases">
        <title>Draft genome sequence of Leucobacter komagatae strain VKM ST2845.</title>
        <authorList>
            <person name="Karlyshev A.V."/>
            <person name="Kudryashova E.B."/>
        </authorList>
    </citation>
    <scope>NUCLEOTIDE SEQUENCE [LARGE SCALE GENOMIC DNA]</scope>
    <source>
        <strain evidence="1 2">VKM ST2845</strain>
    </source>
</reference>
<dbReference type="Proteomes" id="UP000032120">
    <property type="component" value="Unassembled WGS sequence"/>
</dbReference>
<proteinExistence type="predicted"/>
<dbReference type="OrthoDB" id="3478674at2"/>
<evidence type="ECO:0000313" key="1">
    <source>
        <dbReference type="EMBL" id="KIP53813.1"/>
    </source>
</evidence>
<name>A0A0D0IW74_9MICO</name>
<dbReference type="InterPro" id="IPR035093">
    <property type="entry name" value="RelE/ParE_toxin_dom_sf"/>
</dbReference>
<sequence>MELRFKNNKLEKLCSSEREMQRKRPDLKKKLRLRMNALRAADTIGDLPTDDPGGDWHDVDSMRPDCWAGELSGNWRLLVKPSPAGKLSAKLATVFDIEDYHKN</sequence>
<dbReference type="Gene3D" id="3.30.2310.20">
    <property type="entry name" value="RelE-like"/>
    <property type="match status" value="1"/>
</dbReference>
<protein>
    <submittedName>
        <fullName evidence="1">Plasmid maintenance system killer protein</fullName>
    </submittedName>
</protein>
<evidence type="ECO:0000313" key="2">
    <source>
        <dbReference type="Proteomes" id="UP000032120"/>
    </source>
</evidence>
<keyword evidence="2" id="KW-1185">Reference proteome</keyword>
<organism evidence="1 2">
    <name type="scientific">Leucobacter komagatae</name>
    <dbReference type="NCBI Taxonomy" id="55969"/>
    <lineage>
        <taxon>Bacteria</taxon>
        <taxon>Bacillati</taxon>
        <taxon>Actinomycetota</taxon>
        <taxon>Actinomycetes</taxon>
        <taxon>Micrococcales</taxon>
        <taxon>Microbacteriaceae</taxon>
        <taxon>Leucobacter</taxon>
    </lineage>
</organism>
<dbReference type="EMBL" id="JXSQ01000001">
    <property type="protein sequence ID" value="KIP53813.1"/>
    <property type="molecule type" value="Genomic_DNA"/>
</dbReference>
<gene>
    <name evidence="1" type="ORF">SD72_01110</name>
</gene>
<accession>A0A0D0IW74</accession>
<dbReference type="AlphaFoldDB" id="A0A0D0IW74"/>